<protein>
    <submittedName>
        <fullName evidence="1">Uncharacterized protein</fullName>
    </submittedName>
</protein>
<dbReference type="Proteomes" id="UP000077154">
    <property type="component" value="Unassembled WGS sequence"/>
</dbReference>
<sequence length="60" mass="6246">MPVPTPSGAPVPGQFKVWLPWFLGEEFSALLAAEEATPLIPADVVAAATKANQATTLRNG</sequence>
<dbReference type="AlphaFoldDB" id="A0A176ZZ25"/>
<name>A0A176ZZ25_9PEZI</name>
<evidence type="ECO:0000313" key="1">
    <source>
        <dbReference type="EMBL" id="OAF55166.1"/>
    </source>
</evidence>
<dbReference type="GeneID" id="36291516"/>
<dbReference type="RefSeq" id="XP_024320467.1">
    <property type="nucleotide sequence ID" value="XM_024472025.1"/>
</dbReference>
<dbReference type="EMBL" id="KV441411">
    <property type="protein sequence ID" value="OAF55166.1"/>
    <property type="molecule type" value="Genomic_DNA"/>
</dbReference>
<proteinExistence type="predicted"/>
<gene>
    <name evidence="1" type="ORF">VC83_08476</name>
</gene>
<accession>A0A176ZZ25</accession>
<reference evidence="1" key="1">
    <citation type="submission" date="2016-03" db="EMBL/GenBank/DDBJ databases">
        <title>Updated assembly of Pseudogymnoascus destructans, the fungus causing white-nose syndrome of bats.</title>
        <authorList>
            <person name="Palmer J.M."/>
            <person name="Drees K.P."/>
            <person name="Foster J.T."/>
            <person name="Lindner D.L."/>
        </authorList>
    </citation>
    <scope>NUCLEOTIDE SEQUENCE [LARGE SCALE GENOMIC DNA]</scope>
    <source>
        <strain evidence="1">20631-21</strain>
    </source>
</reference>
<organism evidence="1">
    <name type="scientific">Pseudogymnoascus destructans</name>
    <dbReference type="NCBI Taxonomy" id="655981"/>
    <lineage>
        <taxon>Eukaryota</taxon>
        <taxon>Fungi</taxon>
        <taxon>Dikarya</taxon>
        <taxon>Ascomycota</taxon>
        <taxon>Pezizomycotina</taxon>
        <taxon>Leotiomycetes</taxon>
        <taxon>Thelebolales</taxon>
        <taxon>Thelebolaceae</taxon>
        <taxon>Pseudogymnoascus</taxon>
    </lineage>
</organism>